<gene>
    <name evidence="3" type="ORF">GDS87_23315</name>
</gene>
<dbReference type="InterPro" id="IPR009061">
    <property type="entry name" value="DNA-bd_dom_put_sf"/>
</dbReference>
<protein>
    <submittedName>
        <fullName evidence="3">MerR family transcriptional regulator</fullName>
    </submittedName>
</protein>
<dbReference type="PRINTS" id="PR00040">
    <property type="entry name" value="HTHMERR"/>
</dbReference>
<dbReference type="PANTHER" id="PTHR30204">
    <property type="entry name" value="REDOX-CYCLING DRUG-SENSING TRANSCRIPTIONAL ACTIVATOR SOXR"/>
    <property type="match status" value="1"/>
</dbReference>
<dbReference type="SMART" id="SM00422">
    <property type="entry name" value="HTH_MERR"/>
    <property type="match status" value="1"/>
</dbReference>
<sequence>MLDKDIFTIGEFVQKSGVSIRTLRYYDSIDLLKPSDYTDGGHRLYSQEDLRLLQKIKALQFLGLPLKDIKTILEKQTVEGEILIKSLTYQKKLFEAKKVEIANIISDLNHLIKITEAEEIINVDVFCSMLQKLIFEEDTEKWLRENDFNDHLFNISKQEEINLDKKWSRVLTKIKQLSFTKAIPSSKEAQETIEILLKLIDETAKGNLDSIKEKLPFTEPISFPNPFTEKELKFLQEAINCHQNNNSPEY</sequence>
<proteinExistence type="predicted"/>
<dbReference type="Gene3D" id="6.10.250.360">
    <property type="match status" value="1"/>
</dbReference>
<dbReference type="CDD" id="cd01106">
    <property type="entry name" value="HTH_TipAL-Mta"/>
    <property type="match status" value="1"/>
</dbReference>
<name>A0ABX6DKC2_9BACI</name>
<dbReference type="InterPro" id="IPR000551">
    <property type="entry name" value="MerR-type_HTH_dom"/>
</dbReference>
<feature type="domain" description="HTH merR-type" evidence="2">
    <location>
        <begin position="6"/>
        <end position="75"/>
    </location>
</feature>
<evidence type="ECO:0000313" key="3">
    <source>
        <dbReference type="EMBL" id="QGG54043.1"/>
    </source>
</evidence>
<dbReference type="EMBL" id="CP045835">
    <property type="protein sequence ID" value="QGG54043.1"/>
    <property type="molecule type" value="Genomic_DNA"/>
</dbReference>
<organism evidence="3 4">
    <name type="scientific">Lysinibacillus pakistanensis</name>
    <dbReference type="NCBI Taxonomy" id="759811"/>
    <lineage>
        <taxon>Bacteria</taxon>
        <taxon>Bacillati</taxon>
        <taxon>Bacillota</taxon>
        <taxon>Bacilli</taxon>
        <taxon>Bacillales</taxon>
        <taxon>Bacillaceae</taxon>
        <taxon>Lysinibacillus</taxon>
    </lineage>
</organism>
<dbReference type="InterPro" id="IPR047057">
    <property type="entry name" value="MerR_fam"/>
</dbReference>
<evidence type="ECO:0000259" key="2">
    <source>
        <dbReference type="PROSITE" id="PS50937"/>
    </source>
</evidence>
<keyword evidence="1" id="KW-0238">DNA-binding</keyword>
<dbReference type="PROSITE" id="PS50937">
    <property type="entry name" value="HTH_MERR_2"/>
    <property type="match status" value="1"/>
</dbReference>
<dbReference type="Pfam" id="PF13411">
    <property type="entry name" value="MerR_1"/>
    <property type="match status" value="1"/>
</dbReference>
<reference evidence="3 4" key="1">
    <citation type="submission" date="2019-11" db="EMBL/GenBank/DDBJ databases">
        <title>Whole Genome Sequencing and Comparative Genomic Analyses of Lysinibacillus pakistanensis LZH-9, a Halotolerant Strain with Excellent COD Removal Capability.</title>
        <authorList>
            <person name="Zhou H."/>
        </authorList>
    </citation>
    <scope>NUCLEOTIDE SEQUENCE [LARGE SCALE GENOMIC DNA]</scope>
    <source>
        <strain evidence="3 4">LZH-9</strain>
    </source>
</reference>
<keyword evidence="4" id="KW-1185">Reference proteome</keyword>
<dbReference type="SUPFAM" id="SSF46955">
    <property type="entry name" value="Putative DNA-binding domain"/>
    <property type="match status" value="1"/>
</dbReference>
<accession>A0ABX6DKC2</accession>
<dbReference type="PANTHER" id="PTHR30204:SF96">
    <property type="entry name" value="CHROMOSOME-ANCHORING PROTEIN RACA"/>
    <property type="match status" value="1"/>
</dbReference>
<dbReference type="Proteomes" id="UP000373269">
    <property type="component" value="Chromosome"/>
</dbReference>
<evidence type="ECO:0000313" key="4">
    <source>
        <dbReference type="Proteomes" id="UP000373269"/>
    </source>
</evidence>
<dbReference type="Gene3D" id="1.10.1660.10">
    <property type="match status" value="1"/>
</dbReference>
<evidence type="ECO:0000256" key="1">
    <source>
        <dbReference type="ARBA" id="ARBA00023125"/>
    </source>
</evidence>